<comment type="caution">
    <text evidence="1">The sequence shown here is derived from an EMBL/GenBank/DDBJ whole genome shotgun (WGS) entry which is preliminary data.</text>
</comment>
<organism evidence="1 2">
    <name type="scientific">Ditylenchus destructor</name>
    <dbReference type="NCBI Taxonomy" id="166010"/>
    <lineage>
        <taxon>Eukaryota</taxon>
        <taxon>Metazoa</taxon>
        <taxon>Ecdysozoa</taxon>
        <taxon>Nematoda</taxon>
        <taxon>Chromadorea</taxon>
        <taxon>Rhabditida</taxon>
        <taxon>Tylenchina</taxon>
        <taxon>Tylenchomorpha</taxon>
        <taxon>Sphaerularioidea</taxon>
        <taxon>Anguinidae</taxon>
        <taxon>Anguininae</taxon>
        <taxon>Ditylenchus</taxon>
    </lineage>
</organism>
<evidence type="ECO:0000313" key="1">
    <source>
        <dbReference type="EMBL" id="KAI1709292.1"/>
    </source>
</evidence>
<accession>A0AAD4MZF2</accession>
<protein>
    <submittedName>
        <fullName evidence="1">Uncharacterized protein</fullName>
    </submittedName>
</protein>
<proteinExistence type="predicted"/>
<name>A0AAD4MZF2_9BILA</name>
<gene>
    <name evidence="1" type="ORF">DdX_11364</name>
</gene>
<dbReference type="EMBL" id="JAKKPZ010000031">
    <property type="protein sequence ID" value="KAI1709292.1"/>
    <property type="molecule type" value="Genomic_DNA"/>
</dbReference>
<dbReference type="Proteomes" id="UP001201812">
    <property type="component" value="Unassembled WGS sequence"/>
</dbReference>
<reference evidence="1" key="1">
    <citation type="submission" date="2022-01" db="EMBL/GenBank/DDBJ databases">
        <title>Genome Sequence Resource for Two Populations of Ditylenchus destructor, the Migratory Endoparasitic Phytonematode.</title>
        <authorList>
            <person name="Zhang H."/>
            <person name="Lin R."/>
            <person name="Xie B."/>
        </authorList>
    </citation>
    <scope>NUCLEOTIDE SEQUENCE</scope>
    <source>
        <strain evidence="1">BazhouSP</strain>
    </source>
</reference>
<sequence>MRTHATFRGVVRVSGDRGGVNLLFIGSDAPPSMEEGRYTMNCVSFYVVGKEKIVSPSHLWLRGACPSHQGHVGRAPFIPVRPPESYYIQKGIFIQRRAEMH</sequence>
<keyword evidence="2" id="KW-1185">Reference proteome</keyword>
<evidence type="ECO:0000313" key="2">
    <source>
        <dbReference type="Proteomes" id="UP001201812"/>
    </source>
</evidence>
<dbReference type="AlphaFoldDB" id="A0AAD4MZF2"/>